<reference evidence="2" key="1">
    <citation type="submission" date="2016-04" db="EMBL/GenBank/DDBJ databases">
        <authorList>
            <person name="Chen L."/>
            <person name="Zhuang W."/>
            <person name="Wang G."/>
        </authorList>
    </citation>
    <scope>NUCLEOTIDE SEQUENCE [LARGE SCALE GENOMIC DNA]</scope>
    <source>
        <strain evidence="2">17621</strain>
    </source>
</reference>
<accession>A0A1V9F0U2</accession>
<keyword evidence="2" id="KW-1185">Reference proteome</keyword>
<evidence type="ECO:0000313" key="1">
    <source>
        <dbReference type="EMBL" id="OQP51979.1"/>
    </source>
</evidence>
<comment type="caution">
    <text evidence="1">The sequence shown here is derived from an EMBL/GenBank/DDBJ whole genome shotgun (WGS) entry which is preliminary data.</text>
</comment>
<protein>
    <submittedName>
        <fullName evidence="1">Uncharacterized protein</fullName>
    </submittedName>
</protein>
<dbReference type="AlphaFoldDB" id="A0A1V9F0U2"/>
<name>A0A1V9F0U2_9BACT</name>
<evidence type="ECO:0000313" key="2">
    <source>
        <dbReference type="Proteomes" id="UP000192610"/>
    </source>
</evidence>
<dbReference type="EMBL" id="LVXG01000009">
    <property type="protein sequence ID" value="OQP51979.1"/>
    <property type="molecule type" value="Genomic_DNA"/>
</dbReference>
<sequence>MELRIQQFSAAQLKTLIVHEMRKFASALEYGSTISDLHEIKEHLRSLLDTLTLKEEEDIHKIAAEFIPQSKR</sequence>
<dbReference type="STRING" id="354355.SAMN05660816_05445"/>
<dbReference type="RefSeq" id="WP_081198161.1">
    <property type="nucleotide sequence ID" value="NZ_FOCZ01000013.1"/>
</dbReference>
<organism evidence="1 2">
    <name type="scientific">Niastella yeongjuensis</name>
    <dbReference type="NCBI Taxonomy" id="354355"/>
    <lineage>
        <taxon>Bacteria</taxon>
        <taxon>Pseudomonadati</taxon>
        <taxon>Bacteroidota</taxon>
        <taxon>Chitinophagia</taxon>
        <taxon>Chitinophagales</taxon>
        <taxon>Chitinophagaceae</taxon>
        <taxon>Niastella</taxon>
    </lineage>
</organism>
<gene>
    <name evidence="1" type="ORF">A4H97_25510</name>
</gene>
<proteinExistence type="predicted"/>
<dbReference type="Proteomes" id="UP000192610">
    <property type="component" value="Unassembled WGS sequence"/>
</dbReference>